<evidence type="ECO:0000256" key="5">
    <source>
        <dbReference type="ARBA" id="ARBA00023242"/>
    </source>
</evidence>
<sequence length="358" mass="39794">VGDWLEICILKNMPENREKKQAAAAAATTTSVEGMTSKDYYFDSYSHFGIHEEMLKDSVRTKTYMNAIMQNAHLFKGKIVLDVGCGTGILSMFAAKAGAAHVYGVDCSGIITQAKQIIADNGFSDRITLIKAKVEEMELPVPHVDIIISEWMGYFLLYESMLDTVLYARDKWLAPGGLLFPDKAVLFLAAIEDGQYKSEKIDFWDNVYGFDMSCIKKIAMLEPLVDTVDGDAIMSNATPILDIDLATVTKEDLAFSSPFSLVVARQDFCHAFVAYFDCAFTHCHKPISFSTGPRAKYTHWKQTVFYLSHALTCFPGDVIEGTLTCAPNATNPRDLDIDISVHFDGASTLDETLSYRLR</sequence>
<dbReference type="Pfam" id="PF13649">
    <property type="entry name" value="Methyltransf_25"/>
    <property type="match status" value="1"/>
</dbReference>
<dbReference type="InterPro" id="IPR025799">
    <property type="entry name" value="Arg_MeTrfase"/>
</dbReference>
<dbReference type="AlphaFoldDB" id="A0A418FW92"/>
<dbReference type="FunFam" id="2.70.160.11:FF:000001">
    <property type="entry name" value="Blast:Protein arginine N-methyltransferase 1"/>
    <property type="match status" value="1"/>
</dbReference>
<feature type="domain" description="Methyltransferase" evidence="7">
    <location>
        <begin position="80"/>
        <end position="177"/>
    </location>
</feature>
<evidence type="ECO:0000256" key="2">
    <source>
        <dbReference type="ARBA" id="ARBA00022603"/>
    </source>
</evidence>
<dbReference type="Gene3D" id="2.70.160.11">
    <property type="entry name" value="Hnrnp arginine n-methyltransferase1"/>
    <property type="match status" value="1"/>
</dbReference>
<protein>
    <submittedName>
        <fullName evidence="9">Uncharacterized protein</fullName>
    </submittedName>
</protein>
<proteinExistence type="predicted"/>
<organism evidence="9 10">
    <name type="scientific">Aphanomyces astaci</name>
    <name type="common">Crayfish plague agent</name>
    <dbReference type="NCBI Taxonomy" id="112090"/>
    <lineage>
        <taxon>Eukaryota</taxon>
        <taxon>Sar</taxon>
        <taxon>Stramenopiles</taxon>
        <taxon>Oomycota</taxon>
        <taxon>Saprolegniomycetes</taxon>
        <taxon>Saprolegniales</taxon>
        <taxon>Verrucalvaceae</taxon>
        <taxon>Aphanomyces</taxon>
    </lineage>
</organism>
<dbReference type="InterPro" id="IPR041698">
    <property type="entry name" value="Methyltransf_25"/>
</dbReference>
<dbReference type="VEuPathDB" id="FungiDB:H257_14578"/>
<evidence type="ECO:0000256" key="6">
    <source>
        <dbReference type="PROSITE-ProRule" id="PRU01015"/>
    </source>
</evidence>
<evidence type="ECO:0000313" key="9">
    <source>
        <dbReference type="EMBL" id="RHZ38687.1"/>
    </source>
</evidence>
<dbReference type="PROSITE" id="PS51678">
    <property type="entry name" value="SAM_MT_PRMT"/>
    <property type="match status" value="1"/>
</dbReference>
<reference evidence="9 10" key="1">
    <citation type="submission" date="2018-08" db="EMBL/GenBank/DDBJ databases">
        <title>Aphanomyces genome sequencing and annotation.</title>
        <authorList>
            <person name="Minardi D."/>
            <person name="Oidtmann B."/>
            <person name="Van Der Giezen M."/>
            <person name="Studholme D.J."/>
        </authorList>
    </citation>
    <scope>NUCLEOTIDE SEQUENCE [LARGE SCALE GENOMIC DNA]</scope>
    <source>
        <strain evidence="9 10">FDL457</strain>
    </source>
</reference>
<accession>A0A418FW92</accession>
<keyword evidence="2 6" id="KW-0489">Methyltransferase</keyword>
<comment type="caution">
    <text evidence="9">The sequence shown here is derived from an EMBL/GenBank/DDBJ whole genome shotgun (WGS) entry which is preliminary data.</text>
</comment>
<evidence type="ECO:0000256" key="1">
    <source>
        <dbReference type="ARBA" id="ARBA00004123"/>
    </source>
</evidence>
<evidence type="ECO:0000256" key="3">
    <source>
        <dbReference type="ARBA" id="ARBA00022679"/>
    </source>
</evidence>
<dbReference type="Proteomes" id="UP000286510">
    <property type="component" value="Unassembled WGS sequence"/>
</dbReference>
<dbReference type="CDD" id="cd02440">
    <property type="entry name" value="AdoMet_MTases"/>
    <property type="match status" value="1"/>
</dbReference>
<name>A0A418FW92_APHAT</name>
<dbReference type="EMBL" id="QUTF01008388">
    <property type="protein sequence ID" value="RHZ38687.1"/>
    <property type="molecule type" value="Genomic_DNA"/>
</dbReference>
<dbReference type="Gene3D" id="3.40.50.150">
    <property type="entry name" value="Vaccinia Virus protein VP39"/>
    <property type="match status" value="1"/>
</dbReference>
<dbReference type="PANTHER" id="PTHR11006:SF53">
    <property type="entry name" value="PROTEIN ARGININE N-METHYLTRANSFERASE 3"/>
    <property type="match status" value="1"/>
</dbReference>
<evidence type="ECO:0000259" key="8">
    <source>
        <dbReference type="Pfam" id="PF22528"/>
    </source>
</evidence>
<dbReference type="Pfam" id="PF22528">
    <property type="entry name" value="PRMT_C"/>
    <property type="match status" value="1"/>
</dbReference>
<evidence type="ECO:0000259" key="7">
    <source>
        <dbReference type="Pfam" id="PF13649"/>
    </source>
</evidence>
<dbReference type="GO" id="GO:0005634">
    <property type="term" value="C:nucleus"/>
    <property type="evidence" value="ECO:0007669"/>
    <property type="project" value="UniProtKB-SubCell"/>
</dbReference>
<dbReference type="GO" id="GO:0042054">
    <property type="term" value="F:histone methyltransferase activity"/>
    <property type="evidence" value="ECO:0007669"/>
    <property type="project" value="TreeGrafter"/>
</dbReference>
<evidence type="ECO:0000313" key="10">
    <source>
        <dbReference type="Proteomes" id="UP000286510"/>
    </source>
</evidence>
<dbReference type="PANTHER" id="PTHR11006">
    <property type="entry name" value="PROTEIN ARGININE N-METHYLTRANSFERASE"/>
    <property type="match status" value="1"/>
</dbReference>
<feature type="domain" description="Protein arginine N-methyltransferase" evidence="8">
    <location>
        <begin position="182"/>
        <end position="344"/>
    </location>
</feature>
<keyword evidence="4 6" id="KW-0949">S-adenosyl-L-methionine</keyword>
<dbReference type="SUPFAM" id="SSF53335">
    <property type="entry name" value="S-adenosyl-L-methionine-dependent methyltransferases"/>
    <property type="match status" value="1"/>
</dbReference>
<dbReference type="GO" id="GO:0032259">
    <property type="term" value="P:methylation"/>
    <property type="evidence" value="ECO:0007669"/>
    <property type="project" value="UniProtKB-KW"/>
</dbReference>
<evidence type="ECO:0000256" key="4">
    <source>
        <dbReference type="ARBA" id="ARBA00022691"/>
    </source>
</evidence>
<keyword evidence="3 6" id="KW-0808">Transferase</keyword>
<dbReference type="InterPro" id="IPR055135">
    <property type="entry name" value="PRMT_dom"/>
</dbReference>
<gene>
    <name evidence="9" type="ORF">DYB26_013357</name>
</gene>
<comment type="subcellular location">
    <subcellularLocation>
        <location evidence="1">Nucleus</location>
    </subcellularLocation>
</comment>
<dbReference type="FunFam" id="3.40.50.150:FF:000116">
    <property type="entry name" value="probable protein arginine N-methyltransferase 1"/>
    <property type="match status" value="1"/>
</dbReference>
<dbReference type="GO" id="GO:0016274">
    <property type="term" value="F:protein-arginine N-methyltransferase activity"/>
    <property type="evidence" value="ECO:0007669"/>
    <property type="project" value="InterPro"/>
</dbReference>
<keyword evidence="5" id="KW-0539">Nucleus</keyword>
<feature type="non-terminal residue" evidence="9">
    <location>
        <position position="1"/>
    </location>
</feature>
<dbReference type="InterPro" id="IPR029063">
    <property type="entry name" value="SAM-dependent_MTases_sf"/>
</dbReference>